<keyword evidence="4" id="KW-0804">Transcription</keyword>
<dbReference type="EMBL" id="KI517441">
    <property type="protein sequence ID" value="ESQ44668.1"/>
    <property type="molecule type" value="Genomic_DNA"/>
</dbReference>
<dbReference type="AlphaFoldDB" id="V4LXP0"/>
<keyword evidence="3" id="KW-0238">DNA-binding</keyword>
<keyword evidence="6" id="KW-0175">Coiled coil</keyword>
<evidence type="ECO:0000256" key="5">
    <source>
        <dbReference type="ARBA" id="ARBA00023242"/>
    </source>
</evidence>
<dbReference type="PRINTS" id="PR00404">
    <property type="entry name" value="MADSDOMAIN"/>
</dbReference>
<dbReference type="CDD" id="cd00265">
    <property type="entry name" value="MADS_MEF2_like"/>
    <property type="match status" value="1"/>
</dbReference>
<dbReference type="SMART" id="SM00432">
    <property type="entry name" value="MADS"/>
    <property type="match status" value="1"/>
</dbReference>
<name>V4LXP0_EUTSA</name>
<gene>
    <name evidence="8" type="ORF">EUTSA_v10003426mg</name>
</gene>
<evidence type="ECO:0000313" key="9">
    <source>
        <dbReference type="Proteomes" id="UP000030689"/>
    </source>
</evidence>
<comment type="subcellular location">
    <subcellularLocation>
        <location evidence="1">Nucleus</location>
    </subcellularLocation>
</comment>
<feature type="domain" description="MADS-box" evidence="7">
    <location>
        <begin position="6"/>
        <end position="66"/>
    </location>
</feature>
<dbReference type="FunFam" id="3.40.1810.10:FF:000006">
    <property type="entry name" value="Agamous-like MADS-box protein AGL62"/>
    <property type="match status" value="1"/>
</dbReference>
<dbReference type="Gramene" id="ESQ44668">
    <property type="protein sequence ID" value="ESQ44668"/>
    <property type="gene ID" value="EUTSA_v10003426mg"/>
</dbReference>
<proteinExistence type="predicted"/>
<dbReference type="Pfam" id="PF00319">
    <property type="entry name" value="SRF-TF"/>
    <property type="match status" value="1"/>
</dbReference>
<keyword evidence="2" id="KW-0805">Transcription regulation</keyword>
<dbReference type="KEGG" id="eus:EUTSA_v10003426mg"/>
<organism evidence="8 9">
    <name type="scientific">Eutrema salsugineum</name>
    <name type="common">Saltwater cress</name>
    <name type="synonym">Sisymbrium salsugineum</name>
    <dbReference type="NCBI Taxonomy" id="72664"/>
    <lineage>
        <taxon>Eukaryota</taxon>
        <taxon>Viridiplantae</taxon>
        <taxon>Streptophyta</taxon>
        <taxon>Embryophyta</taxon>
        <taxon>Tracheophyta</taxon>
        <taxon>Spermatophyta</taxon>
        <taxon>Magnoliopsida</taxon>
        <taxon>eudicotyledons</taxon>
        <taxon>Gunneridae</taxon>
        <taxon>Pentapetalae</taxon>
        <taxon>rosids</taxon>
        <taxon>malvids</taxon>
        <taxon>Brassicales</taxon>
        <taxon>Brassicaceae</taxon>
        <taxon>Eutremeae</taxon>
        <taxon>Eutrema</taxon>
    </lineage>
</organism>
<evidence type="ECO:0000313" key="8">
    <source>
        <dbReference type="EMBL" id="ESQ44668.1"/>
    </source>
</evidence>
<evidence type="ECO:0000256" key="2">
    <source>
        <dbReference type="ARBA" id="ARBA00023015"/>
    </source>
</evidence>
<dbReference type="SUPFAM" id="SSF55455">
    <property type="entry name" value="SRF-like"/>
    <property type="match status" value="1"/>
</dbReference>
<sequence length="320" mass="36666">MEKKNKGRQKIEMVKIKNESNLQVTFSKRRSGLFKKASELSTLCGAEIAIIVYSPGRKAFSFGHPNVETVIDRIVNNNPPPSHQPNNLQPSEIHQNYIIQDLNNHLTQVMNQLEFEKKRNEELKKIREISKRPENWWEEPIEKLDLAQAYEFKGMLENLKKEVTFEAKKYFQANIPHQNFDVGNSSNAPFGVDDGNNNFNVGNSSNASFGINGGDNYFYVGNSSNDFFGVDGSNNINLDFDQYHQRRMVDMNASSNHGMILPNHSIPFGNNNHGSITNEFVPRNNMNYIPDFNQNQNMTLKEENKHHHVGHPPHSRSDYS</sequence>
<reference evidence="8 9" key="1">
    <citation type="journal article" date="2013" name="Front. Plant Sci.">
        <title>The Reference Genome of the Halophytic Plant Eutrema salsugineum.</title>
        <authorList>
            <person name="Yang R."/>
            <person name="Jarvis D.E."/>
            <person name="Chen H."/>
            <person name="Beilstein M.A."/>
            <person name="Grimwood J."/>
            <person name="Jenkins J."/>
            <person name="Shu S."/>
            <person name="Prochnik S."/>
            <person name="Xin M."/>
            <person name="Ma C."/>
            <person name="Schmutz J."/>
            <person name="Wing R.A."/>
            <person name="Mitchell-Olds T."/>
            <person name="Schumaker K.S."/>
            <person name="Wang X."/>
        </authorList>
    </citation>
    <scope>NUCLEOTIDE SEQUENCE [LARGE SCALE GENOMIC DNA]</scope>
</reference>
<dbReference type="InterPro" id="IPR002100">
    <property type="entry name" value="TF_MADSbox"/>
</dbReference>
<dbReference type="GO" id="GO:0000978">
    <property type="term" value="F:RNA polymerase II cis-regulatory region sequence-specific DNA binding"/>
    <property type="evidence" value="ECO:0007669"/>
    <property type="project" value="TreeGrafter"/>
</dbReference>
<dbReference type="GO" id="GO:0046983">
    <property type="term" value="F:protein dimerization activity"/>
    <property type="evidence" value="ECO:0007669"/>
    <property type="project" value="InterPro"/>
</dbReference>
<dbReference type="PROSITE" id="PS50066">
    <property type="entry name" value="MADS_BOX_2"/>
    <property type="match status" value="1"/>
</dbReference>
<feature type="coiled-coil region" evidence="6">
    <location>
        <begin position="99"/>
        <end position="126"/>
    </location>
</feature>
<keyword evidence="9" id="KW-1185">Reference proteome</keyword>
<dbReference type="PANTHER" id="PTHR11945">
    <property type="entry name" value="MADS BOX PROTEIN"/>
    <property type="match status" value="1"/>
</dbReference>
<dbReference type="GO" id="GO:0000981">
    <property type="term" value="F:DNA-binding transcription factor activity, RNA polymerase II-specific"/>
    <property type="evidence" value="ECO:0007669"/>
    <property type="project" value="TreeGrafter"/>
</dbReference>
<dbReference type="eggNOG" id="KOG0014">
    <property type="taxonomic scope" value="Eukaryota"/>
</dbReference>
<dbReference type="OMA" id="KMENDSH"/>
<dbReference type="GO" id="GO:0045944">
    <property type="term" value="P:positive regulation of transcription by RNA polymerase II"/>
    <property type="evidence" value="ECO:0007669"/>
    <property type="project" value="InterPro"/>
</dbReference>
<keyword evidence="5" id="KW-0539">Nucleus</keyword>
<accession>V4LXP0</accession>
<dbReference type="Proteomes" id="UP000030689">
    <property type="component" value="Unassembled WGS sequence"/>
</dbReference>
<evidence type="ECO:0000256" key="3">
    <source>
        <dbReference type="ARBA" id="ARBA00023125"/>
    </source>
</evidence>
<dbReference type="Gene3D" id="3.40.1810.10">
    <property type="entry name" value="Transcription factor, MADS-box"/>
    <property type="match status" value="1"/>
</dbReference>
<protein>
    <recommendedName>
        <fullName evidence="7">MADS-box domain-containing protein</fullName>
    </recommendedName>
</protein>
<evidence type="ECO:0000256" key="6">
    <source>
        <dbReference type="SAM" id="Coils"/>
    </source>
</evidence>
<evidence type="ECO:0000256" key="1">
    <source>
        <dbReference type="ARBA" id="ARBA00004123"/>
    </source>
</evidence>
<dbReference type="GO" id="GO:0005634">
    <property type="term" value="C:nucleus"/>
    <property type="evidence" value="ECO:0007669"/>
    <property type="project" value="UniProtKB-SubCell"/>
</dbReference>
<evidence type="ECO:0000256" key="4">
    <source>
        <dbReference type="ARBA" id="ARBA00023163"/>
    </source>
</evidence>
<evidence type="ECO:0000259" key="7">
    <source>
        <dbReference type="PROSITE" id="PS50066"/>
    </source>
</evidence>
<dbReference type="PANTHER" id="PTHR11945:SF776">
    <property type="entry name" value="AGAMOUS-LIKE 50-RELATED"/>
    <property type="match status" value="1"/>
</dbReference>
<dbReference type="InterPro" id="IPR033896">
    <property type="entry name" value="MEF2-like_N"/>
</dbReference>
<dbReference type="InterPro" id="IPR036879">
    <property type="entry name" value="TF_MADSbox_sf"/>
</dbReference>